<dbReference type="KEGG" id="cro:ROD_27561"/>
<protein>
    <submittedName>
        <fullName evidence="2">Uncharacterized protein</fullName>
    </submittedName>
</protein>
<gene>
    <name evidence="2" type="ordered locus">ROD_27561</name>
</gene>
<name>D2THR8_CITRI</name>
<keyword evidence="3" id="KW-1185">Reference proteome</keyword>
<accession>D2THR8</accession>
<dbReference type="Proteomes" id="UP000001889">
    <property type="component" value="Chromosome"/>
</dbReference>
<comment type="similarity">
    <text evidence="1">Belongs to the UPF0167 family.</text>
</comment>
<evidence type="ECO:0000313" key="3">
    <source>
        <dbReference type="Proteomes" id="UP000001889"/>
    </source>
</evidence>
<proteinExistence type="inferred from homology"/>
<dbReference type="STRING" id="637910.ROD_27561"/>
<dbReference type="Pfam" id="PF03691">
    <property type="entry name" value="UPF0167"/>
    <property type="match status" value="1"/>
</dbReference>
<sequence>MFRMPGFFTWQDQEWGTHCNDACEFHGDATAQDIIDADDKTIRIWMERYEQNRNDWDSFMNGYAPGGDQGIYKFICKHCSAIVLNWDFS</sequence>
<dbReference type="eggNOG" id="COG3196">
    <property type="taxonomic scope" value="Bacteria"/>
</dbReference>
<dbReference type="InterPro" id="IPR005363">
    <property type="entry name" value="UPF0167"/>
</dbReference>
<evidence type="ECO:0000256" key="1">
    <source>
        <dbReference type="ARBA" id="ARBA00008525"/>
    </source>
</evidence>
<dbReference type="HOGENOM" id="CLU_167635_0_0_6"/>
<dbReference type="EMBL" id="FN543502">
    <property type="protein sequence ID" value="CBG89500.1"/>
    <property type="molecule type" value="Genomic_DNA"/>
</dbReference>
<dbReference type="AlphaFoldDB" id="D2THR8"/>
<reference evidence="2 3" key="1">
    <citation type="journal article" date="2010" name="J. Bacteriol.">
        <title>The Citrobacter rodentium genome sequence reveals convergent evolution with human pathogenic Escherichia coli.</title>
        <authorList>
            <person name="Petty N.K."/>
            <person name="Bulgin R."/>
            <person name="Crepin V.F."/>
            <person name="Cerdeno-Tarraga A.M."/>
            <person name="Schroeder G.N."/>
            <person name="Quail M.A."/>
            <person name="Lennard N."/>
            <person name="Corton C."/>
            <person name="Barron A."/>
            <person name="Clark L."/>
            <person name="Toribio A.L."/>
            <person name="Parkhill J."/>
            <person name="Dougan G."/>
            <person name="Frankel G."/>
            <person name="Thomson N.R."/>
        </authorList>
    </citation>
    <scope>NUCLEOTIDE SEQUENCE [LARGE SCALE GENOMIC DNA]</scope>
    <source>
        <strain evidence="2 3">ICC168</strain>
    </source>
</reference>
<organism evidence="2 3">
    <name type="scientific">Citrobacter rodentium (strain ICC168)</name>
    <name type="common">Citrobacter freundii biotype 4280</name>
    <dbReference type="NCBI Taxonomy" id="637910"/>
    <lineage>
        <taxon>Bacteria</taxon>
        <taxon>Pseudomonadati</taxon>
        <taxon>Pseudomonadota</taxon>
        <taxon>Gammaproteobacteria</taxon>
        <taxon>Enterobacterales</taxon>
        <taxon>Enterobacteriaceae</taxon>
        <taxon>Citrobacter</taxon>
    </lineage>
</organism>
<evidence type="ECO:0000313" key="2">
    <source>
        <dbReference type="EMBL" id="CBG89500.1"/>
    </source>
</evidence>